<evidence type="ECO:0000313" key="2">
    <source>
        <dbReference type="Proteomes" id="UP001631993"/>
    </source>
</evidence>
<proteinExistence type="predicted"/>
<organism evidence="1 2">
    <name type="scientific">Streptomyces galilaeus</name>
    <dbReference type="NCBI Taxonomy" id="33899"/>
    <lineage>
        <taxon>Bacteria</taxon>
        <taxon>Bacillati</taxon>
        <taxon>Actinomycetota</taxon>
        <taxon>Actinomycetes</taxon>
        <taxon>Kitasatosporales</taxon>
        <taxon>Streptomycetaceae</taxon>
        <taxon>Streptomyces</taxon>
    </lineage>
</organism>
<name>A0ABW9ISF8_STRGJ</name>
<accession>A0ABW9ISF8</accession>
<comment type="caution">
    <text evidence="1">The sequence shown here is derived from an EMBL/GenBank/DDBJ whole genome shotgun (WGS) entry which is preliminary data.</text>
</comment>
<keyword evidence="2" id="KW-1185">Reference proteome</keyword>
<dbReference type="EMBL" id="JBJVNE010000014">
    <property type="protein sequence ID" value="MFM9649969.1"/>
    <property type="molecule type" value="Genomic_DNA"/>
</dbReference>
<evidence type="ECO:0000313" key="1">
    <source>
        <dbReference type="EMBL" id="MFM9649969.1"/>
    </source>
</evidence>
<dbReference type="RefSeq" id="WP_409097726.1">
    <property type="nucleotide sequence ID" value="NZ_JBJVNE010000014.1"/>
</dbReference>
<reference evidence="1 2" key="1">
    <citation type="submission" date="2024-12" db="EMBL/GenBank/DDBJ databases">
        <title>Forecasting of Potato common scab and diversities of Pathogenic streptomyces spp. in china.</title>
        <authorList>
            <person name="Handique U."/>
            <person name="Wu J."/>
        </authorList>
    </citation>
    <scope>NUCLEOTIDE SEQUENCE [LARGE SCALE GENOMIC DNA]</scope>
    <source>
        <strain evidence="1 2">ZRIMU1585</strain>
    </source>
</reference>
<dbReference type="Proteomes" id="UP001631993">
    <property type="component" value="Unassembled WGS sequence"/>
</dbReference>
<gene>
    <name evidence="1" type="ORF">ACKI1S_27950</name>
</gene>
<sequence length="77" mass="8684">MARKMNKAPSHAWRAVIVTRSAAGGGETTEYLGPYWRRGDAQTRITTRQRALSADWSFRTFVNGWVESAPLGDWKEA</sequence>
<protein>
    <submittedName>
        <fullName evidence="1">Uncharacterized protein</fullName>
    </submittedName>
</protein>